<dbReference type="PANTHER" id="PTHR22576:SF37">
    <property type="entry name" value="MUCOSA-ASSOCIATED LYMPHOID TISSUE LYMPHOMA TRANSLOCATION PROTEIN 1"/>
    <property type="match status" value="1"/>
</dbReference>
<feature type="signal peptide" evidence="2">
    <location>
        <begin position="1"/>
        <end position="26"/>
    </location>
</feature>
<sequence>MRLSPLLSLVSAFVVLLIAVPDGAFAQQQEKRIALVIGNAAYAKAPLSTAANDGGLIAQTLQAAGFDVSGARDLDGDTLRGAFRDFMKKAEDAGPDTVAAVYLAGYGVQYAGENYFIPVDSRITRDTDIPIEGLRIGDYMRQLVSLPLKTSIVVLDLAREQPFVPPGSVASGLAMVEPNPKMLTAFNAAPGTVAPDERGAYGVYAQALAEMIRTGGLTLPQLFDRVRLRVNENTKGAQLPWDTRTVDSNFMFFDRAPDAPPLAAVDQTLRSKPIRDFGAQEAYAAALDRDTLQAYDDFLAAYPNDPLAKRVRAIVAARREAITWRRTYRVDTPDAYWSYLRRYPRGPHAGDARRRLAILAAALEPPPSFTMIDYDVPPPPPDEIVYVDRPVLMLSDPVFDFAPPPPPPVYLLPPPPPDFVVLPPPPPPIGLFYLPRPMFVPIPAYVQPPVYVQPPPNNIIFANIHNTTVINQVINQPPPVAANPAAPLIAPPSAPGVAAPGVAPSVTPSRAGIAAAALAGGAVGAALPAAVMQRAALIQQGKAAVPPSATVNTVPQGGFAARPGVQLQGPRLAQPAAATSSPASPSTSPAIQGTPAVQSATPNTSLPSSVQGRPGVGTPGNQPRPGQGPAAAAVPGAQALPVPGTKGLPPAPGTPGAGAARPGMPGAPAAPNAGRTGPAAGPAGGAALQAVAPTAPPPQGQKLQSPPPAAATAGKPETGNPAAAAAMRRTPTVVTPARPPGPPADAADRRPAPPQVTRPAPPTVAKPVAPPMHVAPHVAPPPRVEPRIAAPPPRAEPRIAAPPPRAEPRMAPPPAPRPPPPHVAPPPPPRMAAPPAPPHVAPPPAPPRAAPPPRQAGPPKKCRPEEKNC</sequence>
<dbReference type="EMBL" id="JBHLWM010000008">
    <property type="protein sequence ID" value="MFC0243167.1"/>
    <property type="molecule type" value="Genomic_DNA"/>
</dbReference>
<evidence type="ECO:0000256" key="1">
    <source>
        <dbReference type="SAM" id="MobiDB-lite"/>
    </source>
</evidence>
<evidence type="ECO:0000313" key="4">
    <source>
        <dbReference type="EMBL" id="MFC0243167.1"/>
    </source>
</evidence>
<dbReference type="RefSeq" id="WP_378392265.1">
    <property type="nucleotide sequence ID" value="NZ_JBHLWM010000008.1"/>
</dbReference>
<feature type="compositionally biased region" description="Low complexity" evidence="1">
    <location>
        <begin position="722"/>
        <end position="736"/>
    </location>
</feature>
<evidence type="ECO:0000256" key="2">
    <source>
        <dbReference type="SAM" id="SignalP"/>
    </source>
</evidence>
<dbReference type="Pfam" id="PF00656">
    <property type="entry name" value="Peptidase_C14"/>
    <property type="match status" value="1"/>
</dbReference>
<feature type="compositionally biased region" description="Low complexity" evidence="1">
    <location>
        <begin position="657"/>
        <end position="693"/>
    </location>
</feature>
<keyword evidence="5" id="KW-1185">Reference proteome</keyword>
<proteinExistence type="predicted"/>
<feature type="compositionally biased region" description="Pro residues" evidence="1">
    <location>
        <begin position="778"/>
        <end position="856"/>
    </location>
</feature>
<dbReference type="Proteomes" id="UP001589775">
    <property type="component" value="Unassembled WGS sequence"/>
</dbReference>
<dbReference type="InterPro" id="IPR011600">
    <property type="entry name" value="Pept_C14_caspase"/>
</dbReference>
<keyword evidence="2" id="KW-0732">Signal</keyword>
<dbReference type="InterPro" id="IPR052039">
    <property type="entry name" value="Caspase-related_regulators"/>
</dbReference>
<dbReference type="PANTHER" id="PTHR22576">
    <property type="entry name" value="MUCOSA ASSOCIATED LYMPHOID TISSUE LYMPHOMA TRANSLOCATION PROTEIN 1/PARACASPASE"/>
    <property type="match status" value="1"/>
</dbReference>
<comment type="caution">
    <text evidence="4">The sequence shown here is derived from an EMBL/GenBank/DDBJ whole genome shotgun (WGS) entry which is preliminary data.</text>
</comment>
<protein>
    <submittedName>
        <fullName evidence="4">Caspase family protein</fullName>
    </submittedName>
</protein>
<feature type="compositionally biased region" description="Pro residues" evidence="1">
    <location>
        <begin position="752"/>
        <end position="770"/>
    </location>
</feature>
<feature type="compositionally biased region" description="Pro residues" evidence="1">
    <location>
        <begin position="694"/>
        <end position="709"/>
    </location>
</feature>
<reference evidence="4 5" key="1">
    <citation type="submission" date="2024-09" db="EMBL/GenBank/DDBJ databases">
        <authorList>
            <person name="Sun Q."/>
            <person name="Mori K."/>
        </authorList>
    </citation>
    <scope>NUCLEOTIDE SEQUENCE [LARGE SCALE GENOMIC DNA]</scope>
    <source>
        <strain evidence="4 5">KCTC 23279</strain>
    </source>
</reference>
<organism evidence="4 5">
    <name type="scientific">Rhodopseudomonas telluris</name>
    <dbReference type="NCBI Taxonomy" id="644215"/>
    <lineage>
        <taxon>Bacteria</taxon>
        <taxon>Pseudomonadati</taxon>
        <taxon>Pseudomonadota</taxon>
        <taxon>Alphaproteobacteria</taxon>
        <taxon>Hyphomicrobiales</taxon>
        <taxon>Nitrobacteraceae</taxon>
        <taxon>Rhodopseudomonas</taxon>
    </lineage>
</organism>
<feature type="compositionally biased region" description="Low complexity" evidence="1">
    <location>
        <begin position="619"/>
        <end position="648"/>
    </location>
</feature>
<dbReference type="InterPro" id="IPR029030">
    <property type="entry name" value="Caspase-like_dom_sf"/>
</dbReference>
<dbReference type="SUPFAM" id="SSF52129">
    <property type="entry name" value="Caspase-like"/>
    <property type="match status" value="1"/>
</dbReference>
<dbReference type="Gene3D" id="3.40.50.1460">
    <property type="match status" value="1"/>
</dbReference>
<gene>
    <name evidence="4" type="ORF">ACFFJ6_21945</name>
</gene>
<name>A0ABV6EY53_9BRAD</name>
<evidence type="ECO:0000313" key="5">
    <source>
        <dbReference type="Proteomes" id="UP001589775"/>
    </source>
</evidence>
<feature type="domain" description="Peptidase C14 caspase" evidence="3">
    <location>
        <begin position="31"/>
        <end position="250"/>
    </location>
</feature>
<feature type="region of interest" description="Disordered" evidence="1">
    <location>
        <begin position="569"/>
        <end position="869"/>
    </location>
</feature>
<feature type="compositionally biased region" description="Low complexity" evidence="1">
    <location>
        <begin position="575"/>
        <end position="590"/>
    </location>
</feature>
<evidence type="ECO:0000259" key="3">
    <source>
        <dbReference type="Pfam" id="PF00656"/>
    </source>
</evidence>
<accession>A0ABV6EY53</accession>
<feature type="compositionally biased region" description="Polar residues" evidence="1">
    <location>
        <begin position="595"/>
        <end position="611"/>
    </location>
</feature>
<feature type="chain" id="PRO_5046397876" evidence="2">
    <location>
        <begin position="27"/>
        <end position="869"/>
    </location>
</feature>